<gene>
    <name evidence="4" type="ORF">ACFSC0_01605</name>
</gene>
<dbReference type="InterPro" id="IPR050832">
    <property type="entry name" value="Bact_Acetyltransf"/>
</dbReference>
<dbReference type="Pfam" id="PF00583">
    <property type="entry name" value="Acetyltransf_1"/>
    <property type="match status" value="1"/>
</dbReference>
<dbReference type="Proteomes" id="UP001597237">
    <property type="component" value="Unassembled WGS sequence"/>
</dbReference>
<dbReference type="CDD" id="cd04301">
    <property type="entry name" value="NAT_SF"/>
    <property type="match status" value="1"/>
</dbReference>
<dbReference type="Gene3D" id="3.40.630.30">
    <property type="match status" value="1"/>
</dbReference>
<dbReference type="RefSeq" id="WP_377281099.1">
    <property type="nucleotide sequence ID" value="NZ_JBHRSI010000003.1"/>
</dbReference>
<evidence type="ECO:0000259" key="3">
    <source>
        <dbReference type="PROSITE" id="PS51186"/>
    </source>
</evidence>
<keyword evidence="1" id="KW-0808">Transferase</keyword>
<sequence>MVGGLDVTAASLASQQLGDPDIDELLAFMSTCSGFFELVKGYPPEREDAAQLIQDRPEGLSAARKLLIGLRRDGGLVGVLEVLQGYPDPKTWYLGLLLLDPKLRGGGLGAAVYAAMRRWAAAHGARRIQLVVQEQNPSALAFWRAMGFREIGRAEQTLRTGSNRVLRMAHDFG</sequence>
<comment type="caution">
    <text evidence="4">The sequence shown here is derived from an EMBL/GenBank/DDBJ whole genome shotgun (WGS) entry which is preliminary data.</text>
</comment>
<keyword evidence="2" id="KW-0012">Acyltransferase</keyword>
<dbReference type="SUPFAM" id="SSF55729">
    <property type="entry name" value="Acyl-CoA N-acyltransferases (Nat)"/>
    <property type="match status" value="1"/>
</dbReference>
<dbReference type="EMBL" id="JBHUEY010000001">
    <property type="protein sequence ID" value="MFD1782072.1"/>
    <property type="molecule type" value="Genomic_DNA"/>
</dbReference>
<evidence type="ECO:0000256" key="1">
    <source>
        <dbReference type="ARBA" id="ARBA00022679"/>
    </source>
</evidence>
<dbReference type="PANTHER" id="PTHR43877">
    <property type="entry name" value="AMINOALKYLPHOSPHONATE N-ACETYLTRANSFERASE-RELATED-RELATED"/>
    <property type="match status" value="1"/>
</dbReference>
<evidence type="ECO:0000313" key="4">
    <source>
        <dbReference type="EMBL" id="MFD1782072.1"/>
    </source>
</evidence>
<organism evidence="4 5">
    <name type="scientific">Phenylobacterium terrae</name>
    <dbReference type="NCBI Taxonomy" id="2665495"/>
    <lineage>
        <taxon>Bacteria</taxon>
        <taxon>Pseudomonadati</taxon>
        <taxon>Pseudomonadota</taxon>
        <taxon>Alphaproteobacteria</taxon>
        <taxon>Caulobacterales</taxon>
        <taxon>Caulobacteraceae</taxon>
        <taxon>Phenylobacterium</taxon>
    </lineage>
</organism>
<evidence type="ECO:0000256" key="2">
    <source>
        <dbReference type="ARBA" id="ARBA00023315"/>
    </source>
</evidence>
<dbReference type="InterPro" id="IPR000182">
    <property type="entry name" value="GNAT_dom"/>
</dbReference>
<keyword evidence="5" id="KW-1185">Reference proteome</keyword>
<feature type="domain" description="N-acetyltransferase" evidence="3">
    <location>
        <begin position="12"/>
        <end position="173"/>
    </location>
</feature>
<proteinExistence type="predicted"/>
<protein>
    <submittedName>
        <fullName evidence="4">GNAT family N-acetyltransferase</fullName>
    </submittedName>
</protein>
<reference evidence="5" key="1">
    <citation type="journal article" date="2019" name="Int. J. Syst. Evol. Microbiol.">
        <title>The Global Catalogue of Microorganisms (GCM) 10K type strain sequencing project: providing services to taxonomists for standard genome sequencing and annotation.</title>
        <authorList>
            <consortium name="The Broad Institute Genomics Platform"/>
            <consortium name="The Broad Institute Genome Sequencing Center for Infectious Disease"/>
            <person name="Wu L."/>
            <person name="Ma J."/>
        </authorList>
    </citation>
    <scope>NUCLEOTIDE SEQUENCE [LARGE SCALE GENOMIC DNA]</scope>
    <source>
        <strain evidence="5">DFY28</strain>
    </source>
</reference>
<evidence type="ECO:0000313" key="5">
    <source>
        <dbReference type="Proteomes" id="UP001597237"/>
    </source>
</evidence>
<dbReference type="PROSITE" id="PS51186">
    <property type="entry name" value="GNAT"/>
    <property type="match status" value="1"/>
</dbReference>
<name>A0ABW4MVT1_9CAUL</name>
<dbReference type="InterPro" id="IPR016181">
    <property type="entry name" value="Acyl_CoA_acyltransferase"/>
</dbReference>
<accession>A0ABW4MVT1</accession>